<dbReference type="Proteomes" id="UP000054843">
    <property type="component" value="Unassembled WGS sequence"/>
</dbReference>
<proteinExistence type="predicted"/>
<evidence type="ECO:0000313" key="5">
    <source>
        <dbReference type="Proteomes" id="UP000054843"/>
    </source>
</evidence>
<protein>
    <submittedName>
        <fullName evidence="3">Uncharacterized protein</fullName>
    </submittedName>
</protein>
<name>A0A0V1ML83_9BILA</name>
<dbReference type="AlphaFoldDB" id="A0A0V1ML83"/>
<reference evidence="3 5" key="1">
    <citation type="submission" date="2015-01" db="EMBL/GenBank/DDBJ databases">
        <title>Evolution of Trichinella species and genotypes.</title>
        <authorList>
            <person name="Korhonen P.K."/>
            <person name="Edoardo P."/>
            <person name="Giuseppe L.R."/>
            <person name="Gasser R.B."/>
        </authorList>
    </citation>
    <scope>NUCLEOTIDE SEQUENCE [LARGE SCALE GENOMIC DNA]</scope>
    <source>
        <strain evidence="3">ISS1980</strain>
    </source>
</reference>
<feature type="non-terminal residue" evidence="3">
    <location>
        <position position="65"/>
    </location>
</feature>
<organism evidence="3 5">
    <name type="scientific">Trichinella papuae</name>
    <dbReference type="NCBI Taxonomy" id="268474"/>
    <lineage>
        <taxon>Eukaryota</taxon>
        <taxon>Metazoa</taxon>
        <taxon>Ecdysozoa</taxon>
        <taxon>Nematoda</taxon>
        <taxon>Enoplea</taxon>
        <taxon>Dorylaimia</taxon>
        <taxon>Trichinellida</taxon>
        <taxon>Trichinellidae</taxon>
        <taxon>Trichinella</taxon>
    </lineage>
</organism>
<feature type="non-terminal residue" evidence="3">
    <location>
        <position position="1"/>
    </location>
</feature>
<feature type="region of interest" description="Disordered" evidence="1">
    <location>
        <begin position="12"/>
        <end position="34"/>
    </location>
</feature>
<dbReference type="EMBL" id="JYDO01000080">
    <property type="protein sequence ID" value="KRZ72357.1"/>
    <property type="molecule type" value="Genomic_DNA"/>
</dbReference>
<evidence type="ECO:0000313" key="3">
    <source>
        <dbReference type="EMBL" id="KRZ72357.1"/>
    </source>
</evidence>
<comment type="caution">
    <text evidence="3">The sequence shown here is derived from an EMBL/GenBank/DDBJ whole genome shotgun (WGS) entry which is preliminary data.</text>
</comment>
<evidence type="ECO:0000313" key="2">
    <source>
        <dbReference type="EMBL" id="KRZ71728.1"/>
    </source>
</evidence>
<evidence type="ECO:0000256" key="1">
    <source>
        <dbReference type="SAM" id="MobiDB-lite"/>
    </source>
</evidence>
<keyword evidence="5" id="KW-1185">Reference proteome</keyword>
<dbReference type="EMBL" id="JYDO01000091">
    <property type="protein sequence ID" value="KRZ71728.1"/>
    <property type="molecule type" value="Genomic_DNA"/>
</dbReference>
<gene>
    <name evidence="4" type="ORF">T10_10735</name>
    <name evidence="3" type="ORF">T10_11652</name>
    <name evidence="2" type="ORF">T10_266</name>
</gene>
<evidence type="ECO:0000313" key="4">
    <source>
        <dbReference type="EMBL" id="KRZ76668.1"/>
    </source>
</evidence>
<sequence length="65" mass="7640">LITKPLIRKLQSKRPIREKQMSTRVTVAPRSKRTSERNCIQVPFEHGQKLEILLMPNSQLHIVEH</sequence>
<dbReference type="EMBL" id="JYDO01000026">
    <property type="protein sequence ID" value="KRZ76668.1"/>
    <property type="molecule type" value="Genomic_DNA"/>
</dbReference>
<accession>A0A0V1ML83</accession>